<keyword evidence="8" id="KW-1185">Reference proteome</keyword>
<dbReference type="Pfam" id="PF00589">
    <property type="entry name" value="Phage_integrase"/>
    <property type="match status" value="1"/>
</dbReference>
<dbReference type="AlphaFoldDB" id="A0A1H4H9H7"/>
<dbReference type="PROSITE" id="PS51898">
    <property type="entry name" value="TYR_RECOMBINASE"/>
    <property type="match status" value="1"/>
</dbReference>
<evidence type="ECO:0000256" key="1">
    <source>
        <dbReference type="ARBA" id="ARBA00022908"/>
    </source>
</evidence>
<evidence type="ECO:0000256" key="2">
    <source>
        <dbReference type="ARBA" id="ARBA00023125"/>
    </source>
</evidence>
<dbReference type="GO" id="GO:0015074">
    <property type="term" value="P:DNA integration"/>
    <property type="evidence" value="ECO:0007669"/>
    <property type="project" value="UniProtKB-KW"/>
</dbReference>
<evidence type="ECO:0000313" key="7">
    <source>
        <dbReference type="EMBL" id="SEB17728.1"/>
    </source>
</evidence>
<dbReference type="InterPro" id="IPR002104">
    <property type="entry name" value="Integrase_catalytic"/>
</dbReference>
<dbReference type="Proteomes" id="UP000242469">
    <property type="component" value="Unassembled WGS sequence"/>
</dbReference>
<dbReference type="PANTHER" id="PTHR30349">
    <property type="entry name" value="PHAGE INTEGRASE-RELATED"/>
    <property type="match status" value="1"/>
</dbReference>
<organism evidence="7 8">
    <name type="scientific">Marinobacterium iners DSM 11526</name>
    <dbReference type="NCBI Taxonomy" id="1122198"/>
    <lineage>
        <taxon>Bacteria</taxon>
        <taxon>Pseudomonadati</taxon>
        <taxon>Pseudomonadota</taxon>
        <taxon>Gammaproteobacteria</taxon>
        <taxon>Oceanospirillales</taxon>
        <taxon>Oceanospirillaceae</taxon>
        <taxon>Marinobacterium</taxon>
    </lineage>
</organism>
<gene>
    <name evidence="7" type="ORF">SAMN02745729_1312</name>
</gene>
<dbReference type="InterPro" id="IPR011010">
    <property type="entry name" value="DNA_brk_join_enz"/>
</dbReference>
<dbReference type="InterPro" id="IPR050090">
    <property type="entry name" value="Tyrosine_recombinase_XerCD"/>
</dbReference>
<protein>
    <submittedName>
        <fullName evidence="7">Site-specific recombinase XerD</fullName>
    </submittedName>
</protein>
<dbReference type="EMBL" id="FNRJ01000031">
    <property type="protein sequence ID" value="SEB17728.1"/>
    <property type="molecule type" value="Genomic_DNA"/>
</dbReference>
<dbReference type="GO" id="GO:0006310">
    <property type="term" value="P:DNA recombination"/>
    <property type="evidence" value="ECO:0007669"/>
    <property type="project" value="UniProtKB-KW"/>
</dbReference>
<dbReference type="RefSeq" id="WP_091828179.1">
    <property type="nucleotide sequence ID" value="NZ_FNRJ01000031.1"/>
</dbReference>
<feature type="domain" description="Core-binding (CB)" evidence="6">
    <location>
        <begin position="58"/>
        <end position="137"/>
    </location>
</feature>
<dbReference type="InterPro" id="IPR044068">
    <property type="entry name" value="CB"/>
</dbReference>
<evidence type="ECO:0000256" key="3">
    <source>
        <dbReference type="ARBA" id="ARBA00023172"/>
    </source>
</evidence>
<sequence length="334" mass="37994">MAITSLPDGRWKVDIEPIKGRRFRRILKTKADAKRFELVCKQKVTLEPEWSPKAKDLRKLSELVELWYDLHGHTLRDGVRRKTALMNMAARLKDPAAIKLTPTAYMKDRRNRSESGITDKTLNNELTYIRAVYNELYALDQVKYENPLAKVKPLKLQQIELSWLTQDQIQELLDVIRSRSAGANPHLELIVLVCLATGARWSEAENLKPSSVRNRAVTFSNTKNGKVRTVPISQEMEQRLLQHWKTYGPFTSSIGAFRRALEKTTIELPKGQAAHVLRHTFASHFMMNGGNILTLQKILGHSAVTVTMRYAHLSPDHLQDAVLFSPVLGLSEPA</sequence>
<keyword evidence="3" id="KW-0233">DNA recombination</keyword>
<dbReference type="Pfam" id="PF24624">
    <property type="entry name" value="Int_N"/>
    <property type="match status" value="1"/>
</dbReference>
<dbReference type="SUPFAM" id="SSF56349">
    <property type="entry name" value="DNA breaking-rejoining enzymes"/>
    <property type="match status" value="1"/>
</dbReference>
<feature type="domain" description="Tyr recombinase" evidence="5">
    <location>
        <begin position="159"/>
        <end position="323"/>
    </location>
</feature>
<evidence type="ECO:0000259" key="5">
    <source>
        <dbReference type="PROSITE" id="PS51898"/>
    </source>
</evidence>
<accession>A0A1H4H9H7</accession>
<evidence type="ECO:0000313" key="8">
    <source>
        <dbReference type="Proteomes" id="UP000242469"/>
    </source>
</evidence>
<dbReference type="PANTHER" id="PTHR30349:SF93">
    <property type="entry name" value="FELS-2 PROPHAGE PROTEIN"/>
    <property type="match status" value="1"/>
</dbReference>
<evidence type="ECO:0000259" key="6">
    <source>
        <dbReference type="PROSITE" id="PS51900"/>
    </source>
</evidence>
<dbReference type="STRING" id="1122198.SAMN02745729_1312"/>
<proteinExistence type="predicted"/>
<name>A0A1H4H9H7_9GAMM</name>
<evidence type="ECO:0000256" key="4">
    <source>
        <dbReference type="PROSITE-ProRule" id="PRU01248"/>
    </source>
</evidence>
<dbReference type="OrthoDB" id="9057547at2"/>
<keyword evidence="1" id="KW-0229">DNA integration</keyword>
<reference evidence="8" key="1">
    <citation type="submission" date="2016-10" db="EMBL/GenBank/DDBJ databases">
        <authorList>
            <person name="Varghese N."/>
            <person name="Submissions S."/>
        </authorList>
    </citation>
    <scope>NUCLEOTIDE SEQUENCE [LARGE SCALE GENOMIC DNA]</scope>
    <source>
        <strain evidence="8">DSM 11526</strain>
    </source>
</reference>
<dbReference type="InterPro" id="IPR013762">
    <property type="entry name" value="Integrase-like_cat_sf"/>
</dbReference>
<keyword evidence="2 4" id="KW-0238">DNA-binding</keyword>
<dbReference type="CDD" id="cd00796">
    <property type="entry name" value="INT_Rci_Hp1_C"/>
    <property type="match status" value="1"/>
</dbReference>
<dbReference type="GO" id="GO:0003677">
    <property type="term" value="F:DNA binding"/>
    <property type="evidence" value="ECO:0007669"/>
    <property type="project" value="UniProtKB-UniRule"/>
</dbReference>
<dbReference type="InterPro" id="IPR057084">
    <property type="entry name" value="Int_N"/>
</dbReference>
<dbReference type="PROSITE" id="PS51900">
    <property type="entry name" value="CB"/>
    <property type="match status" value="1"/>
</dbReference>
<dbReference type="Gene3D" id="1.10.443.10">
    <property type="entry name" value="Intergrase catalytic core"/>
    <property type="match status" value="1"/>
</dbReference>